<feature type="transmembrane region" description="Helical" evidence="2">
    <location>
        <begin position="57"/>
        <end position="84"/>
    </location>
</feature>
<keyword evidence="2" id="KW-0812">Transmembrane</keyword>
<gene>
    <name evidence="3" type="ORF">GALMADRAFT_1074002</name>
</gene>
<dbReference type="AlphaFoldDB" id="A0A067SCI7"/>
<accession>A0A067SCI7</accession>
<protein>
    <recommendedName>
        <fullName evidence="5">G-protein coupled receptors family 1 profile domain-containing protein</fullName>
    </recommendedName>
</protein>
<evidence type="ECO:0000256" key="1">
    <source>
        <dbReference type="SAM" id="MobiDB-lite"/>
    </source>
</evidence>
<feature type="transmembrane region" description="Helical" evidence="2">
    <location>
        <begin position="223"/>
        <end position="246"/>
    </location>
</feature>
<evidence type="ECO:0008006" key="5">
    <source>
        <dbReference type="Google" id="ProtNLM"/>
    </source>
</evidence>
<feature type="transmembrane region" description="Helical" evidence="2">
    <location>
        <begin position="180"/>
        <end position="203"/>
    </location>
</feature>
<dbReference type="OrthoDB" id="3267806at2759"/>
<evidence type="ECO:0000313" key="4">
    <source>
        <dbReference type="Proteomes" id="UP000027222"/>
    </source>
</evidence>
<evidence type="ECO:0000256" key="2">
    <source>
        <dbReference type="SAM" id="Phobius"/>
    </source>
</evidence>
<feature type="transmembrane region" description="Helical" evidence="2">
    <location>
        <begin position="15"/>
        <end position="36"/>
    </location>
</feature>
<name>A0A067SCI7_GALM3</name>
<keyword evidence="2" id="KW-0472">Membrane</keyword>
<dbReference type="Proteomes" id="UP000027222">
    <property type="component" value="Unassembled WGS sequence"/>
</dbReference>
<sequence>MTNNFSPSPTLHTELTALIAVILGGIFQPIVTWLCISSFKVFWKEQDRCSTRKRHFLLTYTVAMALLSTLAFFQDMLTTTTAIFPILPPPSIGVLHDRTQSIPLALPFSIWAADGLMMWRCAALYQGISRGSRLVLLSSLGFLGLISLGSGILLFLIPFLPFQFQFSGNLPWADILGQPFFLISLSTIANITLSTSIILRIFYHQKRLRLVLGTSHGSVYTRIIVMCVESCALIVVFNLVYIGLYWGPTNAFQILLFLLPHINILSPVLIVYRVAQGTEAKTTVNLSEIVDGAVNRAEDLEDISFTTQTSTHVSHGGWTEKSDLEPTLPL</sequence>
<evidence type="ECO:0000313" key="3">
    <source>
        <dbReference type="EMBL" id="KDR67707.1"/>
    </source>
</evidence>
<organism evidence="3 4">
    <name type="scientific">Galerina marginata (strain CBS 339.88)</name>
    <dbReference type="NCBI Taxonomy" id="685588"/>
    <lineage>
        <taxon>Eukaryota</taxon>
        <taxon>Fungi</taxon>
        <taxon>Dikarya</taxon>
        <taxon>Basidiomycota</taxon>
        <taxon>Agaricomycotina</taxon>
        <taxon>Agaricomycetes</taxon>
        <taxon>Agaricomycetidae</taxon>
        <taxon>Agaricales</taxon>
        <taxon>Agaricineae</taxon>
        <taxon>Strophariaceae</taxon>
        <taxon>Galerina</taxon>
    </lineage>
</organism>
<dbReference type="HOGENOM" id="CLU_044614_5_0_1"/>
<feature type="transmembrane region" description="Helical" evidence="2">
    <location>
        <begin position="252"/>
        <end position="272"/>
    </location>
</feature>
<dbReference type="STRING" id="685588.A0A067SCI7"/>
<keyword evidence="4" id="KW-1185">Reference proteome</keyword>
<keyword evidence="2" id="KW-1133">Transmembrane helix</keyword>
<feature type="transmembrane region" description="Helical" evidence="2">
    <location>
        <begin position="104"/>
        <end position="122"/>
    </location>
</feature>
<proteinExistence type="predicted"/>
<feature type="region of interest" description="Disordered" evidence="1">
    <location>
        <begin position="311"/>
        <end position="330"/>
    </location>
</feature>
<reference evidence="4" key="1">
    <citation type="journal article" date="2014" name="Proc. Natl. Acad. Sci. U.S.A.">
        <title>Extensive sampling of basidiomycete genomes demonstrates inadequacy of the white-rot/brown-rot paradigm for wood decay fungi.</title>
        <authorList>
            <person name="Riley R."/>
            <person name="Salamov A.A."/>
            <person name="Brown D.W."/>
            <person name="Nagy L.G."/>
            <person name="Floudas D."/>
            <person name="Held B.W."/>
            <person name="Levasseur A."/>
            <person name="Lombard V."/>
            <person name="Morin E."/>
            <person name="Otillar R."/>
            <person name="Lindquist E.A."/>
            <person name="Sun H."/>
            <person name="LaButti K.M."/>
            <person name="Schmutz J."/>
            <person name="Jabbour D."/>
            <person name="Luo H."/>
            <person name="Baker S.E."/>
            <person name="Pisabarro A.G."/>
            <person name="Walton J.D."/>
            <person name="Blanchette R.A."/>
            <person name="Henrissat B."/>
            <person name="Martin F."/>
            <person name="Cullen D."/>
            <person name="Hibbett D.S."/>
            <person name="Grigoriev I.V."/>
        </authorList>
    </citation>
    <scope>NUCLEOTIDE SEQUENCE [LARGE SCALE GENOMIC DNA]</scope>
    <source>
        <strain evidence="4">CBS 339.88</strain>
    </source>
</reference>
<dbReference type="EMBL" id="KL142413">
    <property type="protein sequence ID" value="KDR67707.1"/>
    <property type="molecule type" value="Genomic_DNA"/>
</dbReference>
<feature type="transmembrane region" description="Helical" evidence="2">
    <location>
        <begin position="134"/>
        <end position="160"/>
    </location>
</feature>